<evidence type="ECO:0000313" key="3">
    <source>
        <dbReference type="Proteomes" id="UP000324758"/>
    </source>
</evidence>
<dbReference type="AlphaFoldDB" id="A0A5D3KCK4"/>
<dbReference type="PANTHER" id="PTHR33164">
    <property type="entry name" value="TRANSCRIPTIONAL REGULATOR, MARR FAMILY"/>
    <property type="match status" value="1"/>
</dbReference>
<dbReference type="OrthoDB" id="8264636at2"/>
<dbReference type="SMART" id="SM00347">
    <property type="entry name" value="HTH_MARR"/>
    <property type="match status" value="1"/>
</dbReference>
<comment type="caution">
    <text evidence="2">The sequence shown here is derived from an EMBL/GenBank/DDBJ whole genome shotgun (WGS) entry which is preliminary data.</text>
</comment>
<dbReference type="GO" id="GO:0006950">
    <property type="term" value="P:response to stress"/>
    <property type="evidence" value="ECO:0007669"/>
    <property type="project" value="TreeGrafter"/>
</dbReference>
<dbReference type="InterPro" id="IPR000835">
    <property type="entry name" value="HTH_MarR-typ"/>
</dbReference>
<dbReference type="InterPro" id="IPR039422">
    <property type="entry name" value="MarR/SlyA-like"/>
</dbReference>
<dbReference type="Gene3D" id="1.10.10.10">
    <property type="entry name" value="Winged helix-like DNA-binding domain superfamily/Winged helix DNA-binding domain"/>
    <property type="match status" value="1"/>
</dbReference>
<dbReference type="InterPro" id="IPR036388">
    <property type="entry name" value="WH-like_DNA-bd_sf"/>
</dbReference>
<dbReference type="PROSITE" id="PS50995">
    <property type="entry name" value="HTH_MARR_2"/>
    <property type="match status" value="1"/>
</dbReference>
<organism evidence="2 3">
    <name type="scientific">Bradyrhizobium rifense</name>
    <dbReference type="NCBI Taxonomy" id="515499"/>
    <lineage>
        <taxon>Bacteria</taxon>
        <taxon>Pseudomonadati</taxon>
        <taxon>Pseudomonadota</taxon>
        <taxon>Alphaproteobacteria</taxon>
        <taxon>Hyphomicrobiales</taxon>
        <taxon>Nitrobacteraceae</taxon>
        <taxon>Bradyrhizobium</taxon>
    </lineage>
</organism>
<keyword evidence="3" id="KW-1185">Reference proteome</keyword>
<dbReference type="RefSeq" id="WP_148778066.1">
    <property type="nucleotide sequence ID" value="NZ_VSSS01000078.1"/>
</dbReference>
<evidence type="ECO:0000259" key="1">
    <source>
        <dbReference type="PROSITE" id="PS50995"/>
    </source>
</evidence>
<proteinExistence type="predicted"/>
<reference evidence="2 3" key="1">
    <citation type="submission" date="2019-08" db="EMBL/GenBank/DDBJ databases">
        <title>Bradyrhizobium hipponensis sp. nov., a rhizobium isolated from a Lupinus angustifolius root nodule in Tunisia.</title>
        <authorList>
            <person name="Off K."/>
            <person name="Rejili M."/>
            <person name="Mars M."/>
            <person name="Brachmann A."/>
            <person name="Marin M."/>
        </authorList>
    </citation>
    <scope>NUCLEOTIDE SEQUENCE [LARGE SCALE GENOMIC DNA]</scope>
    <source>
        <strain evidence="2 3">CTAW71</strain>
    </source>
</reference>
<protein>
    <submittedName>
        <fullName evidence="2">MarR family transcriptional regulator</fullName>
    </submittedName>
</protein>
<gene>
    <name evidence="2" type="ORF">FXB40_41705</name>
</gene>
<dbReference type="EMBL" id="VSSS01000078">
    <property type="protein sequence ID" value="TYL86696.1"/>
    <property type="molecule type" value="Genomic_DNA"/>
</dbReference>
<feature type="domain" description="HTH marR-type" evidence="1">
    <location>
        <begin position="1"/>
        <end position="145"/>
    </location>
</feature>
<dbReference type="SUPFAM" id="SSF46785">
    <property type="entry name" value="Winged helix' DNA-binding domain"/>
    <property type="match status" value="1"/>
</dbReference>
<accession>A0A5D3KCK4</accession>
<evidence type="ECO:0000313" key="2">
    <source>
        <dbReference type="EMBL" id="TYL86696.1"/>
    </source>
</evidence>
<dbReference type="InterPro" id="IPR036390">
    <property type="entry name" value="WH_DNA-bd_sf"/>
</dbReference>
<dbReference type="GO" id="GO:0003700">
    <property type="term" value="F:DNA-binding transcription factor activity"/>
    <property type="evidence" value="ECO:0007669"/>
    <property type="project" value="InterPro"/>
</dbReference>
<sequence>MTERALDKTAACLLWQLFEIHSRLEDLNESWADLIGVTAPQWLILMAVSELEKGRGVSGDAIAKKLCVQSGFVTSQTKSLEKAGFLLRTPSAVDTRVVLMSMTEKALAAFDKLSKRRLSLNSTIVNGLDEKILADLNVALATVAKNVQQATQLLAIDVAFGLRERFVRPDD</sequence>
<dbReference type="PANTHER" id="PTHR33164:SF101">
    <property type="entry name" value="TRANSCRIPTIONAL REPRESSOR MPRA"/>
    <property type="match status" value="1"/>
</dbReference>
<dbReference type="Pfam" id="PF01047">
    <property type="entry name" value="MarR"/>
    <property type="match status" value="1"/>
</dbReference>
<name>A0A5D3KCK4_9BRAD</name>
<dbReference type="Proteomes" id="UP000324758">
    <property type="component" value="Unassembled WGS sequence"/>
</dbReference>